<dbReference type="STRING" id="1123269.NX02_02235"/>
<dbReference type="HOGENOM" id="CLU_2453078_0_0_5"/>
<accession>W0A7A0</accession>
<gene>
    <name evidence="1" type="ORF">NX02_02235</name>
</gene>
<dbReference type="EMBL" id="CP006644">
    <property type="protein sequence ID" value="AHE52208.1"/>
    <property type="molecule type" value="Genomic_DNA"/>
</dbReference>
<reference evidence="1 2" key="1">
    <citation type="submission" date="2013-07" db="EMBL/GenBank/DDBJ databases">
        <title>Completed genome of Sphingomonas sanxanigenens NX02.</title>
        <authorList>
            <person name="Ma T."/>
            <person name="Huang H."/>
            <person name="Wu M."/>
            <person name="Li X."/>
            <person name="Li G."/>
        </authorList>
    </citation>
    <scope>NUCLEOTIDE SEQUENCE [LARGE SCALE GENOMIC DNA]</scope>
    <source>
        <strain evidence="1 2">NX02</strain>
    </source>
</reference>
<dbReference type="Proteomes" id="UP000018851">
    <property type="component" value="Chromosome"/>
</dbReference>
<dbReference type="KEGG" id="ssan:NX02_02235"/>
<name>W0A7A0_9SPHN</name>
<proteinExistence type="predicted"/>
<sequence length="89" mass="9542">MFEDGLLQNIGEQRLLLLLEIGGALGGKEDSRTMPSCRAQCPQQIHATHFRHMMIGDEACGLENGWIRQGMGAAGKSAYIVAAGSKGQL</sequence>
<keyword evidence="2" id="KW-1185">Reference proteome</keyword>
<dbReference type="AlphaFoldDB" id="W0A7A0"/>
<evidence type="ECO:0000313" key="2">
    <source>
        <dbReference type="Proteomes" id="UP000018851"/>
    </source>
</evidence>
<protein>
    <submittedName>
        <fullName evidence="1">Uncharacterized protein</fullName>
    </submittedName>
</protein>
<evidence type="ECO:0000313" key="1">
    <source>
        <dbReference type="EMBL" id="AHE52208.1"/>
    </source>
</evidence>
<organism evidence="1 2">
    <name type="scientific">Sphingomonas sanxanigenens DSM 19645 = NX02</name>
    <dbReference type="NCBI Taxonomy" id="1123269"/>
    <lineage>
        <taxon>Bacteria</taxon>
        <taxon>Pseudomonadati</taxon>
        <taxon>Pseudomonadota</taxon>
        <taxon>Alphaproteobacteria</taxon>
        <taxon>Sphingomonadales</taxon>
        <taxon>Sphingomonadaceae</taxon>
        <taxon>Sphingomonas</taxon>
    </lineage>
</organism>